<dbReference type="Proteomes" id="UP000266188">
    <property type="component" value="Unassembled WGS sequence"/>
</dbReference>
<sequence>MASQLDNSIALARQFIQSSIERLPEPAQNVVQAPLAQKALVALLALGIIRSTNDYLSKWTINNWQRAKPFNPATELVLITGGCGGIGKQIMEDLAKRGIKVVILDIQEPSFKLPSNVSFYKSDITSTANIKEVAEQIRSNHGDPTVLVNNAGLGFDGTILDEPEAKIRATFEVNTMSHFWMVKEFLPSMIKNNHGHVITVASMASFAALGEMADYCGTKASAMAFHESLTQELRYWYNAPKVRTSCIHPMWVRTAMIKMLTDAKFDQPIMTVQTVSDAVVDQIVNQDSGTVILPRNLSYYRLIRAFPSWLQEVARGIGSKPFLKMRKTQPYSPN</sequence>
<dbReference type="SUPFAM" id="SSF51735">
    <property type="entry name" value="NAD(P)-binding Rossmann-fold domains"/>
    <property type="match status" value="1"/>
</dbReference>
<keyword evidence="7" id="KW-0443">Lipid metabolism</keyword>
<keyword evidence="14" id="KW-1185">Reference proteome</keyword>
<evidence type="ECO:0000256" key="12">
    <source>
        <dbReference type="RuleBase" id="RU000363"/>
    </source>
</evidence>
<evidence type="ECO:0000256" key="6">
    <source>
        <dbReference type="ARBA" id="ARBA00023002"/>
    </source>
</evidence>
<evidence type="ECO:0000256" key="8">
    <source>
        <dbReference type="ARBA" id="ARBA00023136"/>
    </source>
</evidence>
<reference evidence="14" key="1">
    <citation type="submission" date="2017-02" db="EMBL/GenBank/DDBJ databases">
        <authorList>
            <person name="Tafer H."/>
            <person name="Lopandic K."/>
        </authorList>
    </citation>
    <scope>NUCLEOTIDE SEQUENCE [LARGE SCALE GENOMIC DNA]</scope>
    <source>
        <strain evidence="14">CBS 366.77</strain>
    </source>
</reference>
<evidence type="ECO:0000313" key="14">
    <source>
        <dbReference type="Proteomes" id="UP000266188"/>
    </source>
</evidence>
<evidence type="ECO:0000256" key="5">
    <source>
        <dbReference type="ARBA" id="ARBA00022989"/>
    </source>
</evidence>
<evidence type="ECO:0000256" key="9">
    <source>
        <dbReference type="ARBA" id="ARBA00059620"/>
    </source>
</evidence>
<proteinExistence type="inferred from homology"/>
<dbReference type="Pfam" id="PF00106">
    <property type="entry name" value="adh_short"/>
    <property type="match status" value="1"/>
</dbReference>
<dbReference type="STRING" id="2070753.A0A3A2ZJL2"/>
<comment type="similarity">
    <text evidence="2 12">Belongs to the short-chain dehydrogenases/reductases (SDR) family.</text>
</comment>
<evidence type="ECO:0000256" key="7">
    <source>
        <dbReference type="ARBA" id="ARBA00023098"/>
    </source>
</evidence>
<organism evidence="13 14">
    <name type="scientific">Aspergillus sclerotialis</name>
    <dbReference type="NCBI Taxonomy" id="2070753"/>
    <lineage>
        <taxon>Eukaryota</taxon>
        <taxon>Fungi</taxon>
        <taxon>Dikarya</taxon>
        <taxon>Ascomycota</taxon>
        <taxon>Pezizomycotina</taxon>
        <taxon>Eurotiomycetes</taxon>
        <taxon>Eurotiomycetidae</taxon>
        <taxon>Eurotiales</taxon>
        <taxon>Aspergillaceae</taxon>
        <taxon>Aspergillus</taxon>
        <taxon>Aspergillus subgen. Polypaecilum</taxon>
    </lineage>
</organism>
<comment type="subcellular location">
    <subcellularLocation>
        <location evidence="1">Membrane</location>
        <topology evidence="1">Multi-pass membrane protein</topology>
    </subcellularLocation>
</comment>
<dbReference type="AlphaFoldDB" id="A0A3A2ZJL2"/>
<name>A0A3A2ZJL2_9EURO</name>
<dbReference type="CDD" id="cd05339">
    <property type="entry name" value="17beta-HSDXI-like_SDR_c"/>
    <property type="match status" value="1"/>
</dbReference>
<evidence type="ECO:0000256" key="1">
    <source>
        <dbReference type="ARBA" id="ARBA00004141"/>
    </source>
</evidence>
<dbReference type="FunFam" id="3.40.50.720:FF:000131">
    <property type="entry name" value="Short-chain dehydrogenase/reductase 3"/>
    <property type="match status" value="1"/>
</dbReference>
<protein>
    <recommendedName>
        <fullName evidence="10">Short-chain dehydrogenase/reductase 3</fullName>
    </recommendedName>
    <alternativeName>
        <fullName evidence="11">Retinal short-chain dehydrogenase/reductase 1</fullName>
    </alternativeName>
</protein>
<evidence type="ECO:0000256" key="10">
    <source>
        <dbReference type="ARBA" id="ARBA00068717"/>
    </source>
</evidence>
<dbReference type="GO" id="GO:0052650">
    <property type="term" value="F:all-trans-retinol dehydrogenase (NADP+) activity"/>
    <property type="evidence" value="ECO:0007669"/>
    <property type="project" value="UniProtKB-ARBA"/>
</dbReference>
<comment type="function">
    <text evidence="9">Catalyzes the reduction of all-trans-retinal to all-trans-retinol in the presence of NADPH.</text>
</comment>
<keyword evidence="4" id="KW-0521">NADP</keyword>
<dbReference type="GO" id="GO:0016020">
    <property type="term" value="C:membrane"/>
    <property type="evidence" value="ECO:0007669"/>
    <property type="project" value="UniProtKB-SubCell"/>
</dbReference>
<keyword evidence="3" id="KW-0812">Transmembrane</keyword>
<dbReference type="PRINTS" id="PR00081">
    <property type="entry name" value="GDHRDH"/>
</dbReference>
<evidence type="ECO:0000313" key="13">
    <source>
        <dbReference type="EMBL" id="RJE21587.1"/>
    </source>
</evidence>
<dbReference type="PANTHER" id="PTHR24322">
    <property type="entry name" value="PKSB"/>
    <property type="match status" value="1"/>
</dbReference>
<dbReference type="OrthoDB" id="10253736at2759"/>
<evidence type="ECO:0000256" key="4">
    <source>
        <dbReference type="ARBA" id="ARBA00022857"/>
    </source>
</evidence>
<dbReference type="InterPro" id="IPR002347">
    <property type="entry name" value="SDR_fam"/>
</dbReference>
<evidence type="ECO:0000256" key="11">
    <source>
        <dbReference type="ARBA" id="ARBA00082544"/>
    </source>
</evidence>
<dbReference type="InterPro" id="IPR036291">
    <property type="entry name" value="NAD(P)-bd_dom_sf"/>
</dbReference>
<dbReference type="PANTHER" id="PTHR24322:SF736">
    <property type="entry name" value="RETINOL DEHYDROGENASE 10"/>
    <property type="match status" value="1"/>
</dbReference>
<comment type="caution">
    <text evidence="13">The sequence shown here is derived from an EMBL/GenBank/DDBJ whole genome shotgun (WGS) entry which is preliminary data.</text>
</comment>
<dbReference type="PRINTS" id="PR00080">
    <property type="entry name" value="SDRFAMILY"/>
</dbReference>
<evidence type="ECO:0000256" key="3">
    <source>
        <dbReference type="ARBA" id="ARBA00022692"/>
    </source>
</evidence>
<keyword evidence="8" id="KW-0472">Membrane</keyword>
<accession>A0A3A2ZJL2</accession>
<gene>
    <name evidence="13" type="ORF">PHISCL_06076</name>
</gene>
<dbReference type="Gene3D" id="3.40.50.720">
    <property type="entry name" value="NAD(P)-binding Rossmann-like Domain"/>
    <property type="match status" value="1"/>
</dbReference>
<keyword evidence="6" id="KW-0560">Oxidoreductase</keyword>
<evidence type="ECO:0000256" key="2">
    <source>
        <dbReference type="ARBA" id="ARBA00006484"/>
    </source>
</evidence>
<keyword evidence="5" id="KW-1133">Transmembrane helix</keyword>
<dbReference type="EMBL" id="MVGC01000218">
    <property type="protein sequence ID" value="RJE21587.1"/>
    <property type="molecule type" value="Genomic_DNA"/>
</dbReference>